<sequence length="339" mass="38456">MGTKLSKLKDLYQTSFLKEVDFSKDELEQLIELAEELKFKEKHHIPQRFLNGKHIALLFEKQSTRTRAAFTVAATKMGAHVSYLGKEDLQLGRKESIEDTAIVLGSMFDGIAFRGFEQHTVEDLAKFSNVPVWNGLTNEWHPTQMLADFLTIKEYFGTYENKTVTFVGDGRNNVAHSLLVTSAILGVNIHIVAPVELQPEESVQQQAIELSELSGSEILITDNIQEGVYGSDVIYTDVWCSMGEENQLEARYELLKDYQVNQRLINLTEQPNTLFLHCLPAIHDLNTEMGELCFNKFGVTNMEVTDDVFRSSYSRVFEQAENRMHTIKALLAATCGELY</sequence>
<dbReference type="PRINTS" id="PR00100">
    <property type="entry name" value="AOTCASE"/>
</dbReference>
<feature type="binding site" evidence="10">
    <location>
        <position position="173"/>
    </location>
    <ligand>
        <name>L-ornithine</name>
        <dbReference type="ChEBI" id="CHEBI:46911"/>
    </ligand>
</feature>
<dbReference type="GO" id="GO:0004585">
    <property type="term" value="F:ornithine carbamoyltransferase activity"/>
    <property type="evidence" value="ECO:0007669"/>
    <property type="project" value="UniProtKB-UniRule"/>
</dbReference>
<evidence type="ECO:0000256" key="7">
    <source>
        <dbReference type="ARBA" id="ARBA00022679"/>
    </source>
</evidence>
<evidence type="ECO:0000259" key="12">
    <source>
        <dbReference type="Pfam" id="PF02729"/>
    </source>
</evidence>
<comment type="pathway">
    <text evidence="8">Amino-acid degradation; L-arginine degradation via ADI pathway; carbamoyl phosphate from L-arginine: step 2/2.</text>
</comment>
<feature type="domain" description="Aspartate/ornithine carbamoyltransferase Asp/Orn-binding" evidence="11">
    <location>
        <begin position="161"/>
        <end position="333"/>
    </location>
</feature>
<feature type="binding site" evidence="10">
    <location>
        <begin position="141"/>
        <end position="144"/>
    </location>
    <ligand>
        <name>carbamoyl phosphate</name>
        <dbReference type="ChEBI" id="CHEBI:58228"/>
    </ligand>
</feature>
<evidence type="ECO:0000256" key="8">
    <source>
        <dbReference type="ARBA" id="ARBA00037919"/>
    </source>
</evidence>
<feature type="binding site" evidence="10">
    <location>
        <position position="237"/>
    </location>
    <ligand>
        <name>L-ornithine</name>
        <dbReference type="ChEBI" id="CHEBI:46911"/>
    </ligand>
</feature>
<feature type="binding site" evidence="10">
    <location>
        <begin position="278"/>
        <end position="279"/>
    </location>
    <ligand>
        <name>carbamoyl phosphate</name>
        <dbReference type="ChEBI" id="CHEBI:58228"/>
    </ligand>
</feature>
<dbReference type="AlphaFoldDB" id="A0AAX3W891"/>
<gene>
    <name evidence="13" type="primary">argF</name>
    <name evidence="13" type="ORF">PYH69_12610</name>
</gene>
<dbReference type="Pfam" id="PF00185">
    <property type="entry name" value="OTCace"/>
    <property type="match status" value="1"/>
</dbReference>
<dbReference type="PRINTS" id="PR00102">
    <property type="entry name" value="OTCASE"/>
</dbReference>
<dbReference type="SUPFAM" id="SSF53671">
    <property type="entry name" value="Aspartate/ornithine carbamoyltransferase"/>
    <property type="match status" value="1"/>
</dbReference>
<dbReference type="InterPro" id="IPR006132">
    <property type="entry name" value="Asp/Orn_carbamoyltranf_P-bd"/>
</dbReference>
<dbReference type="Proteomes" id="UP001223261">
    <property type="component" value="Chromosome"/>
</dbReference>
<dbReference type="InterPro" id="IPR006131">
    <property type="entry name" value="Asp_carbamoyltransf_Asp/Orn-bd"/>
</dbReference>
<dbReference type="GO" id="GO:0016597">
    <property type="term" value="F:amino acid binding"/>
    <property type="evidence" value="ECO:0007669"/>
    <property type="project" value="InterPro"/>
</dbReference>
<dbReference type="GO" id="GO:0042450">
    <property type="term" value="P:L-arginine biosynthetic process via ornithine"/>
    <property type="evidence" value="ECO:0007669"/>
    <property type="project" value="UniProtKB-UniRule"/>
</dbReference>
<evidence type="ECO:0000256" key="9">
    <source>
        <dbReference type="ARBA" id="ARBA00048772"/>
    </source>
</evidence>
<comment type="catalytic activity">
    <reaction evidence="9 10">
        <text>carbamoyl phosphate + L-ornithine = L-citrulline + phosphate + H(+)</text>
        <dbReference type="Rhea" id="RHEA:19513"/>
        <dbReference type="ChEBI" id="CHEBI:15378"/>
        <dbReference type="ChEBI" id="CHEBI:43474"/>
        <dbReference type="ChEBI" id="CHEBI:46911"/>
        <dbReference type="ChEBI" id="CHEBI:57743"/>
        <dbReference type="ChEBI" id="CHEBI:58228"/>
        <dbReference type="EC" id="2.1.3.3"/>
    </reaction>
</comment>
<dbReference type="InterPro" id="IPR036901">
    <property type="entry name" value="Asp/Orn_carbamoylTrfase_sf"/>
</dbReference>
<evidence type="ECO:0000256" key="2">
    <source>
        <dbReference type="ARBA" id="ARBA00004496"/>
    </source>
</evidence>
<accession>A0AAX3W891</accession>
<feature type="binding site" evidence="10">
    <location>
        <begin position="63"/>
        <end position="66"/>
    </location>
    <ligand>
        <name>carbamoyl phosphate</name>
        <dbReference type="ChEBI" id="CHEBI:58228"/>
    </ligand>
</feature>
<dbReference type="InterPro" id="IPR024904">
    <property type="entry name" value="OTCase_ArgI"/>
</dbReference>
<dbReference type="NCBIfam" id="TIGR00658">
    <property type="entry name" value="orni_carb_tr"/>
    <property type="match status" value="1"/>
</dbReference>
<keyword evidence="7 10" id="KW-0808">Transferase</keyword>
<dbReference type="RefSeq" id="WP_182094109.1">
    <property type="nucleotide sequence ID" value="NZ_CP059679.1"/>
</dbReference>
<evidence type="ECO:0000256" key="5">
    <source>
        <dbReference type="ARBA" id="ARBA00022490"/>
    </source>
</evidence>
<dbReference type="InterPro" id="IPR002292">
    <property type="entry name" value="Orn/put_carbamltrans"/>
</dbReference>
<keyword evidence="5 10" id="KW-0963">Cytoplasm</keyword>
<feature type="binding site" evidence="10">
    <location>
        <begin position="241"/>
        <end position="242"/>
    </location>
    <ligand>
        <name>L-ornithine</name>
        <dbReference type="ChEBI" id="CHEBI:46911"/>
    </ligand>
</feature>
<dbReference type="PANTHER" id="PTHR45753:SF1">
    <property type="entry name" value="ORNITHINE CARBAMOYLTRANSFERASE, CATABOLIC"/>
    <property type="match status" value="1"/>
</dbReference>
<evidence type="ECO:0000256" key="6">
    <source>
        <dbReference type="ARBA" id="ARBA00022503"/>
    </source>
</evidence>
<dbReference type="PROSITE" id="PS00097">
    <property type="entry name" value="CARBAMOYLTRANSFERASE"/>
    <property type="match status" value="1"/>
</dbReference>
<protein>
    <recommendedName>
        <fullName evidence="4 10">Ornithine carbamoyltransferase</fullName>
        <shortName evidence="10">OTCase</shortName>
        <ecNumber evidence="4 10">2.1.3.3</ecNumber>
    </recommendedName>
</protein>
<dbReference type="GO" id="GO:0019240">
    <property type="term" value="P:citrulline biosynthetic process"/>
    <property type="evidence" value="ECO:0007669"/>
    <property type="project" value="TreeGrafter"/>
</dbReference>
<dbReference type="PANTHER" id="PTHR45753">
    <property type="entry name" value="ORNITHINE CARBAMOYLTRANSFERASE, MITOCHONDRIAL"/>
    <property type="match status" value="1"/>
</dbReference>
<feature type="domain" description="Aspartate/ornithine carbamoyltransferase carbamoyl-P binding" evidence="12">
    <location>
        <begin position="15"/>
        <end position="154"/>
    </location>
</feature>
<keyword evidence="6" id="KW-0056">Arginine metabolism</keyword>
<comment type="subcellular location">
    <subcellularLocation>
        <location evidence="2 10">Cytoplasm</location>
    </subcellularLocation>
</comment>
<comment type="similarity">
    <text evidence="3 10">Belongs to the aspartate/ornithine carbamoyltransferase superfamily. OTCase family.</text>
</comment>
<name>A0AAX3W891_MAMLE</name>
<dbReference type="HAMAP" id="MF_01109">
    <property type="entry name" value="OTCase"/>
    <property type="match status" value="1"/>
</dbReference>
<dbReference type="EC" id="2.1.3.3" evidence="4 10"/>
<evidence type="ECO:0000256" key="4">
    <source>
        <dbReference type="ARBA" id="ARBA00013007"/>
    </source>
</evidence>
<organism evidence="13 14">
    <name type="scientific">Mammaliicoccus lentus</name>
    <name type="common">Staphylococcus lentus</name>
    <dbReference type="NCBI Taxonomy" id="42858"/>
    <lineage>
        <taxon>Bacteria</taxon>
        <taxon>Bacillati</taxon>
        <taxon>Bacillota</taxon>
        <taxon>Bacilli</taxon>
        <taxon>Bacillales</taxon>
        <taxon>Staphylococcaceae</taxon>
        <taxon>Mammaliicoccus</taxon>
    </lineage>
</organism>
<dbReference type="GO" id="GO:0005737">
    <property type="term" value="C:cytoplasm"/>
    <property type="evidence" value="ECO:0007669"/>
    <property type="project" value="UniProtKB-SubCell"/>
</dbReference>
<feature type="binding site" evidence="10">
    <location>
        <position position="114"/>
    </location>
    <ligand>
        <name>carbamoyl phosphate</name>
        <dbReference type="ChEBI" id="CHEBI:58228"/>
    </ligand>
</feature>
<feature type="binding site" evidence="10">
    <location>
        <position position="323"/>
    </location>
    <ligand>
        <name>carbamoyl phosphate</name>
        <dbReference type="ChEBI" id="CHEBI:58228"/>
    </ligand>
</feature>
<evidence type="ECO:0000256" key="3">
    <source>
        <dbReference type="ARBA" id="ARBA00007805"/>
    </source>
</evidence>
<reference evidence="13" key="1">
    <citation type="journal article" date="2023" name="Antibiotics">
        <title>Prevalence and Molecular Characterization of Methicillin-Resistant Staphylococci (MRS) and Mammaliicocci (MRM) in Dromedary Camels from Algeria: First Detection of SCCmec-mecC Hybrid in Methicillin-Resistant Mammaliicoccus lentus.</title>
        <authorList>
            <person name="Belhout C."/>
            <person name="Boyen F."/>
            <person name="Vereecke N."/>
            <person name="Theuns S."/>
            <person name="Taibi N."/>
            <person name="Stegger M."/>
            <person name="de la Fe-Rodriguez P.Y."/>
            <person name="Bouayad L."/>
            <person name="Elgroud R."/>
            <person name="Butaye P."/>
        </authorList>
    </citation>
    <scope>NUCLEOTIDE SEQUENCE</scope>
    <source>
        <strain evidence="13">7048</strain>
    </source>
</reference>
<evidence type="ECO:0000313" key="14">
    <source>
        <dbReference type="Proteomes" id="UP001223261"/>
    </source>
</evidence>
<comment type="function">
    <text evidence="1">Reversibly catalyzes the transfer of the carbamoyl group from carbamoyl phosphate (CP) to the N(epsilon) atom of ornithine (ORN) to produce L-citrulline.</text>
</comment>
<evidence type="ECO:0000313" key="13">
    <source>
        <dbReference type="EMBL" id="WHI61563.1"/>
    </source>
</evidence>
<evidence type="ECO:0000259" key="11">
    <source>
        <dbReference type="Pfam" id="PF00185"/>
    </source>
</evidence>
<dbReference type="Gene3D" id="3.40.50.1370">
    <property type="entry name" value="Aspartate/ornithine carbamoyltransferase"/>
    <property type="match status" value="2"/>
</dbReference>
<evidence type="ECO:0000256" key="1">
    <source>
        <dbReference type="ARBA" id="ARBA00003822"/>
    </source>
</evidence>
<dbReference type="InterPro" id="IPR006130">
    <property type="entry name" value="Asp/Orn_carbamoylTrfase"/>
</dbReference>
<dbReference type="Pfam" id="PF02729">
    <property type="entry name" value="OTCace_N"/>
    <property type="match status" value="1"/>
</dbReference>
<dbReference type="FunFam" id="3.40.50.1370:FF:000008">
    <property type="entry name" value="Ornithine carbamoyltransferase"/>
    <property type="match status" value="1"/>
</dbReference>
<feature type="binding site" evidence="10">
    <location>
        <position position="90"/>
    </location>
    <ligand>
        <name>carbamoyl phosphate</name>
        <dbReference type="ChEBI" id="CHEBI:58228"/>
    </ligand>
</feature>
<dbReference type="GeneID" id="99675723"/>
<evidence type="ECO:0000256" key="10">
    <source>
        <dbReference type="HAMAP-Rule" id="MF_01109"/>
    </source>
</evidence>
<dbReference type="EMBL" id="CP118848">
    <property type="protein sequence ID" value="WHI61563.1"/>
    <property type="molecule type" value="Genomic_DNA"/>
</dbReference>
<proteinExistence type="inferred from homology"/>